<reference evidence="2" key="1">
    <citation type="journal article" date="2018" name="PLoS Negl. Trop. Dis.">
        <title>Sialome diversity of ticks revealed by RNAseq of single tick salivary glands.</title>
        <authorList>
            <person name="Perner J."/>
            <person name="Kropackova S."/>
            <person name="Kopacek P."/>
            <person name="Ribeiro J.M."/>
        </authorList>
    </citation>
    <scope>NUCLEOTIDE SEQUENCE</scope>
    <source>
        <strain evidence="2">Siblings of single egg batch collected in Ceske Budejovice</strain>
        <tissue evidence="2">Salivary glands</tissue>
    </source>
</reference>
<sequence length="93" mass="10504">MRARAFPLAFAIIHSFFMVNCLFFFTTALPLRIFPRVSWLGGLPATQRKRCVMCNYHRRNRIAGKAAGGLASLAISSVPAMEVGYRKTTLLYY</sequence>
<dbReference type="EMBL" id="GEGO01002360">
    <property type="protein sequence ID" value="JAR93044.1"/>
    <property type="molecule type" value="Transcribed_RNA"/>
</dbReference>
<proteinExistence type="predicted"/>
<organism evidence="2">
    <name type="scientific">Ixodes ricinus</name>
    <name type="common">Common tick</name>
    <name type="synonym">Acarus ricinus</name>
    <dbReference type="NCBI Taxonomy" id="34613"/>
    <lineage>
        <taxon>Eukaryota</taxon>
        <taxon>Metazoa</taxon>
        <taxon>Ecdysozoa</taxon>
        <taxon>Arthropoda</taxon>
        <taxon>Chelicerata</taxon>
        <taxon>Arachnida</taxon>
        <taxon>Acari</taxon>
        <taxon>Parasitiformes</taxon>
        <taxon>Ixodida</taxon>
        <taxon>Ixodoidea</taxon>
        <taxon>Ixodidae</taxon>
        <taxon>Ixodinae</taxon>
        <taxon>Ixodes</taxon>
    </lineage>
</organism>
<accession>A0A147BQJ6</accession>
<evidence type="ECO:0000313" key="2">
    <source>
        <dbReference type="EMBL" id="JAR93044.1"/>
    </source>
</evidence>
<name>A0A147BQJ6_IXORI</name>
<keyword evidence="1" id="KW-0472">Membrane</keyword>
<dbReference type="AlphaFoldDB" id="A0A147BQJ6"/>
<evidence type="ECO:0000256" key="1">
    <source>
        <dbReference type="SAM" id="Phobius"/>
    </source>
</evidence>
<keyword evidence="1" id="KW-1133">Transmembrane helix</keyword>
<keyword evidence="1" id="KW-0812">Transmembrane</keyword>
<protein>
    <submittedName>
        <fullName evidence="2">Putative secreted protein</fullName>
    </submittedName>
</protein>
<feature type="transmembrane region" description="Helical" evidence="1">
    <location>
        <begin position="6"/>
        <end position="29"/>
    </location>
</feature>